<sequence length="335" mass="37747">MSMSVFKTMKLVPLTVKTLHHRIIRNTVMGPRRQPLIINRSYSTTPTGRTKKPWTDAMNVLYNRISSLADQTITISLFLNQWVLEGQPVNKNQLREFIKELRFHKRYAHALEISTWMTDSGYFELASQDVAVQLDLISKVHGIEQAQKLFNNTPQHLKVLKVYSALLNCYAKAKLVEKAESVVQEMKNLGFANTLLVYNVILNFYYQTGNPEKIDSLMQEMEQNGIGCDKFAHSIQLSAYASVSDVVGIEKTLAKMESDPNVLLVSSDLVHDQATSCRFAGNKVSSMASENDQKATLVSRHSWTPDVYRALKGFSLDANTTTLESSSPEEDSSDD</sequence>
<gene>
    <name evidence="1" type="ORF">D5086_029139</name>
</gene>
<name>A0ACC4ASM0_POPAL</name>
<keyword evidence="2" id="KW-1185">Reference proteome</keyword>
<dbReference type="Proteomes" id="UP000309997">
    <property type="component" value="Unassembled WGS sequence"/>
</dbReference>
<comment type="caution">
    <text evidence="1">The sequence shown here is derived from an EMBL/GenBank/DDBJ whole genome shotgun (WGS) entry which is preliminary data.</text>
</comment>
<accession>A0ACC4ASM0</accession>
<evidence type="ECO:0000313" key="1">
    <source>
        <dbReference type="EMBL" id="KAL3569249.1"/>
    </source>
</evidence>
<evidence type="ECO:0000313" key="2">
    <source>
        <dbReference type="Proteomes" id="UP000309997"/>
    </source>
</evidence>
<proteinExistence type="predicted"/>
<reference evidence="1 2" key="1">
    <citation type="journal article" date="2024" name="Plant Biotechnol. J.">
        <title>Genome and CRISPR/Cas9 system of a widespread forest tree (Populus alba) in the world.</title>
        <authorList>
            <person name="Liu Y.J."/>
            <person name="Jiang P.F."/>
            <person name="Han X.M."/>
            <person name="Li X.Y."/>
            <person name="Wang H.M."/>
            <person name="Wang Y.J."/>
            <person name="Wang X.X."/>
            <person name="Zeng Q.Y."/>
        </authorList>
    </citation>
    <scope>NUCLEOTIDE SEQUENCE [LARGE SCALE GENOMIC DNA]</scope>
    <source>
        <strain evidence="2">cv. PAL-ZL1</strain>
    </source>
</reference>
<protein>
    <submittedName>
        <fullName evidence="1">Uncharacterized protein</fullName>
    </submittedName>
</protein>
<dbReference type="EMBL" id="RCHU02000016">
    <property type="protein sequence ID" value="KAL3569249.1"/>
    <property type="molecule type" value="Genomic_DNA"/>
</dbReference>
<organism evidence="1 2">
    <name type="scientific">Populus alba</name>
    <name type="common">White poplar</name>
    <dbReference type="NCBI Taxonomy" id="43335"/>
    <lineage>
        <taxon>Eukaryota</taxon>
        <taxon>Viridiplantae</taxon>
        <taxon>Streptophyta</taxon>
        <taxon>Embryophyta</taxon>
        <taxon>Tracheophyta</taxon>
        <taxon>Spermatophyta</taxon>
        <taxon>Magnoliopsida</taxon>
        <taxon>eudicotyledons</taxon>
        <taxon>Gunneridae</taxon>
        <taxon>Pentapetalae</taxon>
        <taxon>rosids</taxon>
        <taxon>fabids</taxon>
        <taxon>Malpighiales</taxon>
        <taxon>Salicaceae</taxon>
        <taxon>Saliceae</taxon>
        <taxon>Populus</taxon>
    </lineage>
</organism>